<sequence>MIFYTCIADLVMALPQSLRSSVTPLELELIASEQLVEIVPLISMEKTAFISGAYGPLRPPNKSRIPLWMATNLKQKKKCQIVPPDWLSVDFLQDRLNQETSQQEFSNLPFRFTEIAKVILDVASDDVENADKVRSLLKDLREARQAKSRDGLQKLDHSELTLSNLCAMEINEIRPFFVQAMGVLTQLVREPTAE</sequence>
<proteinExistence type="predicted"/>
<organism evidence="1 2">
    <name type="scientific">Hygrophoropsis aurantiaca</name>
    <dbReference type="NCBI Taxonomy" id="72124"/>
    <lineage>
        <taxon>Eukaryota</taxon>
        <taxon>Fungi</taxon>
        <taxon>Dikarya</taxon>
        <taxon>Basidiomycota</taxon>
        <taxon>Agaricomycotina</taxon>
        <taxon>Agaricomycetes</taxon>
        <taxon>Agaricomycetidae</taxon>
        <taxon>Boletales</taxon>
        <taxon>Coniophorineae</taxon>
        <taxon>Hygrophoropsidaceae</taxon>
        <taxon>Hygrophoropsis</taxon>
    </lineage>
</organism>
<evidence type="ECO:0000313" key="2">
    <source>
        <dbReference type="Proteomes" id="UP000790377"/>
    </source>
</evidence>
<dbReference type="EMBL" id="MU267592">
    <property type="protein sequence ID" value="KAH7916292.1"/>
    <property type="molecule type" value="Genomic_DNA"/>
</dbReference>
<accession>A0ACB8AV62</accession>
<name>A0ACB8AV62_9AGAM</name>
<evidence type="ECO:0000313" key="1">
    <source>
        <dbReference type="EMBL" id="KAH7916292.1"/>
    </source>
</evidence>
<comment type="caution">
    <text evidence="1">The sequence shown here is derived from an EMBL/GenBank/DDBJ whole genome shotgun (WGS) entry which is preliminary data.</text>
</comment>
<dbReference type="Proteomes" id="UP000790377">
    <property type="component" value="Unassembled WGS sequence"/>
</dbReference>
<gene>
    <name evidence="1" type="ORF">BJ138DRAFT_1140013</name>
</gene>
<keyword evidence="2" id="KW-1185">Reference proteome</keyword>
<protein>
    <submittedName>
        <fullName evidence="1">Uncharacterized protein</fullName>
    </submittedName>
</protein>
<reference evidence="1" key="1">
    <citation type="journal article" date="2021" name="New Phytol.">
        <title>Evolutionary innovations through gain and loss of genes in the ectomycorrhizal Boletales.</title>
        <authorList>
            <person name="Wu G."/>
            <person name="Miyauchi S."/>
            <person name="Morin E."/>
            <person name="Kuo A."/>
            <person name="Drula E."/>
            <person name="Varga T."/>
            <person name="Kohler A."/>
            <person name="Feng B."/>
            <person name="Cao Y."/>
            <person name="Lipzen A."/>
            <person name="Daum C."/>
            <person name="Hundley H."/>
            <person name="Pangilinan J."/>
            <person name="Johnson J."/>
            <person name="Barry K."/>
            <person name="LaButti K."/>
            <person name="Ng V."/>
            <person name="Ahrendt S."/>
            <person name="Min B."/>
            <person name="Choi I.G."/>
            <person name="Park H."/>
            <person name="Plett J.M."/>
            <person name="Magnuson J."/>
            <person name="Spatafora J.W."/>
            <person name="Nagy L.G."/>
            <person name="Henrissat B."/>
            <person name="Grigoriev I.V."/>
            <person name="Yang Z.L."/>
            <person name="Xu J."/>
            <person name="Martin F.M."/>
        </authorList>
    </citation>
    <scope>NUCLEOTIDE SEQUENCE</scope>
    <source>
        <strain evidence="1">ATCC 28755</strain>
    </source>
</reference>